<proteinExistence type="predicted"/>
<reference evidence="1" key="1">
    <citation type="journal article" date="2015" name="Genome Announc.">
        <title>Draft Genome Sequence of Thiostrepton-Producing Streptomyces azureus ATCC 14921.</title>
        <authorList>
            <person name="Sakihara K."/>
            <person name="Maeda J."/>
            <person name="Tashiro K."/>
            <person name="Fujino Y."/>
            <person name="Kuhara S."/>
            <person name="Ohshima T."/>
            <person name="Ogata S."/>
            <person name="Doi K."/>
        </authorList>
    </citation>
    <scope>NUCLEOTIDE SEQUENCE [LARGE SCALE GENOMIC DNA]</scope>
    <source>
        <strain evidence="1">ATCC14921</strain>
    </source>
</reference>
<evidence type="ECO:0000313" key="2">
    <source>
        <dbReference type="Proteomes" id="UP000053859"/>
    </source>
</evidence>
<dbReference type="RefSeq" id="WP_059414640.1">
    <property type="nucleotide sequence ID" value="NZ_DF968197.1"/>
</dbReference>
<protein>
    <submittedName>
        <fullName evidence="1">Uncharacterized protein</fullName>
    </submittedName>
</protein>
<name>A0A0K8PD72_STRAJ</name>
<dbReference type="EMBL" id="DF968197">
    <property type="protein sequence ID" value="GAP45842.1"/>
    <property type="molecule type" value="Genomic_DNA"/>
</dbReference>
<dbReference type="PATRIC" id="fig|146537.3.peg.601"/>
<accession>A0A0K8PD72</accession>
<sequence length="94" mass="10701">MRIIGALVRLYALPVTKIIEIVTDRFHRDDTGSYLTIDRHPVLLPPRLGQLIKEQIAQPRTTTRMRRALDEASPYLLPGKFPHRPATPTGWATC</sequence>
<dbReference type="OrthoDB" id="3405537at2"/>
<keyword evidence="2" id="KW-1185">Reference proteome</keyword>
<dbReference type="AlphaFoldDB" id="A0A0K8PD72"/>
<dbReference type="Proteomes" id="UP000053859">
    <property type="component" value="Unassembled WGS sequence"/>
</dbReference>
<evidence type="ECO:0000313" key="1">
    <source>
        <dbReference type="EMBL" id="GAP45842.1"/>
    </source>
</evidence>
<gene>
    <name evidence="1" type="ORF">SAZU_0572</name>
</gene>
<organism evidence="1 2">
    <name type="scientific">Streptomyces azureus</name>
    <dbReference type="NCBI Taxonomy" id="146537"/>
    <lineage>
        <taxon>Bacteria</taxon>
        <taxon>Bacillati</taxon>
        <taxon>Actinomycetota</taxon>
        <taxon>Actinomycetes</taxon>
        <taxon>Kitasatosporales</taxon>
        <taxon>Streptomycetaceae</taxon>
        <taxon>Streptomyces</taxon>
    </lineage>
</organism>